<keyword evidence="1" id="KW-0472">Membrane</keyword>
<protein>
    <submittedName>
        <fullName evidence="2">Uncharacterized protein</fullName>
    </submittedName>
</protein>
<sequence>MDWTAIGDAVVAQIVMPVLLAVIGVIGAWLVTKVPGPLRDFLQSGTHQRDMELLLGVIARGAKAALLAGMTDRSAVTAAVGYAAKSIPETLEKLGPSTQTLETMAAAAVTDALAKAKAAVPVAGQ</sequence>
<feature type="transmembrane region" description="Helical" evidence="1">
    <location>
        <begin position="12"/>
        <end position="31"/>
    </location>
</feature>
<reference evidence="2 3" key="1">
    <citation type="submission" date="2016-05" db="EMBL/GenBank/DDBJ databases">
        <title>Complete Genome and Methylome Analysis of Psychrotrophic Bacterial Isolates from Antarctic Lake Untersee.</title>
        <authorList>
            <person name="Fomenkov A."/>
            <person name="Akimov V.N."/>
            <person name="Vasilyeva L.V."/>
            <person name="Andersen D."/>
            <person name="Vincze T."/>
            <person name="Roberts R.J."/>
        </authorList>
    </citation>
    <scope>NUCLEOTIDE SEQUENCE [LARGE SCALE GENOMIC DNA]</scope>
    <source>
        <strain evidence="2 3">U14-5</strain>
    </source>
</reference>
<evidence type="ECO:0000313" key="3">
    <source>
        <dbReference type="Proteomes" id="UP000185494"/>
    </source>
</evidence>
<keyword evidence="1" id="KW-0812">Transmembrane</keyword>
<gene>
    <name evidence="2" type="ORF">RGI145_12285</name>
</gene>
<dbReference type="RefSeq" id="WP_075798590.1">
    <property type="nucleotide sequence ID" value="NZ_CP015583.1"/>
</dbReference>
<proteinExistence type="predicted"/>
<dbReference type="AlphaFoldDB" id="A0A1L7AG87"/>
<dbReference type="Proteomes" id="UP000185494">
    <property type="component" value="Chromosome 1"/>
</dbReference>
<keyword evidence="1" id="KW-1133">Transmembrane helix</keyword>
<dbReference type="KEGG" id="rgi:RGI145_12285"/>
<organism evidence="2 3">
    <name type="scientific">Roseomonas gilardii</name>
    <dbReference type="NCBI Taxonomy" id="257708"/>
    <lineage>
        <taxon>Bacteria</taxon>
        <taxon>Pseudomonadati</taxon>
        <taxon>Pseudomonadota</taxon>
        <taxon>Alphaproteobacteria</taxon>
        <taxon>Acetobacterales</taxon>
        <taxon>Roseomonadaceae</taxon>
        <taxon>Roseomonas</taxon>
    </lineage>
</organism>
<accession>A0A1L7AG87</accession>
<name>A0A1L7AG87_9PROT</name>
<evidence type="ECO:0000313" key="2">
    <source>
        <dbReference type="EMBL" id="APT57772.1"/>
    </source>
</evidence>
<dbReference type="STRING" id="257708.RGI145_12285"/>
<evidence type="ECO:0000256" key="1">
    <source>
        <dbReference type="SAM" id="Phobius"/>
    </source>
</evidence>
<dbReference type="EMBL" id="CP015583">
    <property type="protein sequence ID" value="APT57772.1"/>
    <property type="molecule type" value="Genomic_DNA"/>
</dbReference>